<dbReference type="SUPFAM" id="SSF51735">
    <property type="entry name" value="NAD(P)-binding Rossmann-fold domains"/>
    <property type="match status" value="1"/>
</dbReference>
<dbReference type="InterPro" id="IPR020843">
    <property type="entry name" value="ER"/>
</dbReference>
<name>A0A2T2WIS3_9FIRM</name>
<evidence type="ECO:0000256" key="1">
    <source>
        <dbReference type="ARBA" id="ARBA00001947"/>
    </source>
</evidence>
<keyword evidence="6" id="KW-0560">Oxidoreductase</keyword>
<dbReference type="Proteomes" id="UP000241848">
    <property type="component" value="Unassembled WGS sequence"/>
</dbReference>
<dbReference type="SUPFAM" id="SSF50129">
    <property type="entry name" value="GroES-like"/>
    <property type="match status" value="1"/>
</dbReference>
<evidence type="ECO:0000313" key="10">
    <source>
        <dbReference type="Proteomes" id="UP000241848"/>
    </source>
</evidence>
<dbReference type="GO" id="GO:0008270">
    <property type="term" value="F:zinc ion binding"/>
    <property type="evidence" value="ECO:0007669"/>
    <property type="project" value="InterPro"/>
</dbReference>
<comment type="caution">
    <text evidence="9">The sequence shown here is derived from an EMBL/GenBank/DDBJ whole genome shotgun (WGS) entry which is preliminary data.</text>
</comment>
<feature type="domain" description="Enoyl reductase (ER)" evidence="8">
    <location>
        <begin position="10"/>
        <end position="315"/>
    </location>
</feature>
<comment type="similarity">
    <text evidence="2 7">Belongs to the zinc-containing alcohol dehydrogenase family.</text>
</comment>
<dbReference type="AlphaFoldDB" id="A0A2T2WIS3"/>
<evidence type="ECO:0000256" key="3">
    <source>
        <dbReference type="ARBA" id="ARBA00013190"/>
    </source>
</evidence>
<reference evidence="9 10" key="1">
    <citation type="journal article" date="2014" name="BMC Genomics">
        <title>Comparison of environmental and isolate Sulfobacillus genomes reveals diverse carbon, sulfur, nitrogen, and hydrogen metabolisms.</title>
        <authorList>
            <person name="Justice N.B."/>
            <person name="Norman A."/>
            <person name="Brown C.T."/>
            <person name="Singh A."/>
            <person name="Thomas B.C."/>
            <person name="Banfield J.F."/>
        </authorList>
    </citation>
    <scope>NUCLEOTIDE SEQUENCE [LARGE SCALE GENOMIC DNA]</scope>
    <source>
        <strain evidence="9">AMDSBA3</strain>
    </source>
</reference>
<sequence>MKAVEVTAPGAALTLHERDVPEPGVGQIRIRVQACGVCHGDLMAVAGQHPRMQYPRIPGHEVIGTVDALGGGVDNWQVGERVGVGWRAGPRDVTGLTVNGGYAEYMLASATEAVHINPCWDTTVMAPLLCAGVTTFSALAHSSARPGDVVAILGIGGLGHLAIQIAQKSGYHTVALSHSPHKADLAKALGAHAFIDLSLGTAVQSLRDLGSARVILATAPQANIISQLIGGLAHNGELITVVGGSEPITVSPGEMLGRRLSVRGWRVDDPRELPAALSFSDLAGIVPRVETFPLEEADLAFHRMLNADVLFRAVLVP</sequence>
<proteinExistence type="inferred from homology"/>
<keyword evidence="4 7" id="KW-0479">Metal-binding</keyword>
<dbReference type="Pfam" id="PF08240">
    <property type="entry name" value="ADH_N"/>
    <property type="match status" value="1"/>
</dbReference>
<comment type="cofactor">
    <cofactor evidence="1 7">
        <name>Zn(2+)</name>
        <dbReference type="ChEBI" id="CHEBI:29105"/>
    </cofactor>
</comment>
<keyword evidence="5 7" id="KW-0862">Zinc</keyword>
<evidence type="ECO:0000313" key="9">
    <source>
        <dbReference type="EMBL" id="PSR22139.1"/>
    </source>
</evidence>
<dbReference type="GO" id="GO:0004022">
    <property type="term" value="F:alcohol dehydrogenase (NAD+) activity"/>
    <property type="evidence" value="ECO:0007669"/>
    <property type="project" value="UniProtKB-EC"/>
</dbReference>
<dbReference type="Gene3D" id="3.40.50.720">
    <property type="entry name" value="NAD(P)-binding Rossmann-like Domain"/>
    <property type="match status" value="1"/>
</dbReference>
<evidence type="ECO:0000256" key="2">
    <source>
        <dbReference type="ARBA" id="ARBA00008072"/>
    </source>
</evidence>
<evidence type="ECO:0000256" key="5">
    <source>
        <dbReference type="ARBA" id="ARBA00022833"/>
    </source>
</evidence>
<gene>
    <name evidence="9" type="ORF">C7B45_07890</name>
</gene>
<dbReference type="InterPro" id="IPR013149">
    <property type="entry name" value="ADH-like_C"/>
</dbReference>
<organism evidence="9 10">
    <name type="scientific">Sulfobacillus acidophilus</name>
    <dbReference type="NCBI Taxonomy" id="53633"/>
    <lineage>
        <taxon>Bacteria</taxon>
        <taxon>Bacillati</taxon>
        <taxon>Bacillota</taxon>
        <taxon>Clostridia</taxon>
        <taxon>Eubacteriales</taxon>
        <taxon>Clostridiales Family XVII. Incertae Sedis</taxon>
        <taxon>Sulfobacillus</taxon>
    </lineage>
</organism>
<dbReference type="PROSITE" id="PS00059">
    <property type="entry name" value="ADH_ZINC"/>
    <property type="match status" value="1"/>
</dbReference>
<protein>
    <recommendedName>
        <fullName evidence="3">alcohol dehydrogenase</fullName>
        <ecNumber evidence="3">1.1.1.1</ecNumber>
    </recommendedName>
</protein>
<dbReference type="PANTHER" id="PTHR42940">
    <property type="entry name" value="ALCOHOL DEHYDROGENASE 1-RELATED"/>
    <property type="match status" value="1"/>
</dbReference>
<evidence type="ECO:0000256" key="6">
    <source>
        <dbReference type="ARBA" id="ARBA00023002"/>
    </source>
</evidence>
<dbReference type="GO" id="GO:0005737">
    <property type="term" value="C:cytoplasm"/>
    <property type="evidence" value="ECO:0007669"/>
    <property type="project" value="TreeGrafter"/>
</dbReference>
<dbReference type="PANTHER" id="PTHR42940:SF7">
    <property type="entry name" value="ALCOHOL DEHYDROGENASE-LIKE N-TERMINAL DOMAIN-CONTAINING PROTEIN"/>
    <property type="match status" value="1"/>
</dbReference>
<dbReference type="SMART" id="SM00829">
    <property type="entry name" value="PKS_ER"/>
    <property type="match status" value="1"/>
</dbReference>
<dbReference type="Pfam" id="PF00107">
    <property type="entry name" value="ADH_zinc_N"/>
    <property type="match status" value="1"/>
</dbReference>
<accession>A0A2T2WIS3</accession>
<evidence type="ECO:0000256" key="4">
    <source>
        <dbReference type="ARBA" id="ARBA00022723"/>
    </source>
</evidence>
<evidence type="ECO:0000259" key="8">
    <source>
        <dbReference type="SMART" id="SM00829"/>
    </source>
</evidence>
<dbReference type="EMBL" id="PXYV01000021">
    <property type="protein sequence ID" value="PSR22139.1"/>
    <property type="molecule type" value="Genomic_DNA"/>
</dbReference>
<dbReference type="EC" id="1.1.1.1" evidence="3"/>
<dbReference type="InterPro" id="IPR036291">
    <property type="entry name" value="NAD(P)-bd_dom_sf"/>
</dbReference>
<dbReference type="Gene3D" id="3.90.180.10">
    <property type="entry name" value="Medium-chain alcohol dehydrogenases, catalytic domain"/>
    <property type="match status" value="1"/>
</dbReference>
<evidence type="ECO:0000256" key="7">
    <source>
        <dbReference type="RuleBase" id="RU361277"/>
    </source>
</evidence>
<dbReference type="InterPro" id="IPR013154">
    <property type="entry name" value="ADH-like_N"/>
</dbReference>
<dbReference type="InterPro" id="IPR002328">
    <property type="entry name" value="ADH_Zn_CS"/>
</dbReference>
<dbReference type="InterPro" id="IPR011032">
    <property type="entry name" value="GroES-like_sf"/>
</dbReference>